<gene>
    <name evidence="1" type="ORF">S03H2_29690</name>
</gene>
<dbReference type="EMBL" id="BARU01017932">
    <property type="protein sequence ID" value="GAH50490.1"/>
    <property type="molecule type" value="Genomic_DNA"/>
</dbReference>
<accession>X1H083</accession>
<comment type="caution">
    <text evidence="1">The sequence shown here is derived from an EMBL/GenBank/DDBJ whole genome shotgun (WGS) entry which is preliminary data.</text>
</comment>
<reference evidence="1" key="1">
    <citation type="journal article" date="2014" name="Front. Microbiol.">
        <title>High frequency of phylogenetically diverse reductive dehalogenase-homologous genes in deep subseafloor sedimentary metagenomes.</title>
        <authorList>
            <person name="Kawai M."/>
            <person name="Futagami T."/>
            <person name="Toyoda A."/>
            <person name="Takaki Y."/>
            <person name="Nishi S."/>
            <person name="Hori S."/>
            <person name="Arai W."/>
            <person name="Tsubouchi T."/>
            <person name="Morono Y."/>
            <person name="Uchiyama I."/>
            <person name="Ito T."/>
            <person name="Fujiyama A."/>
            <person name="Inagaki F."/>
            <person name="Takami H."/>
        </authorList>
    </citation>
    <scope>NUCLEOTIDE SEQUENCE</scope>
    <source>
        <strain evidence="1">Expedition CK06-06</strain>
    </source>
</reference>
<sequence>MSKKEAWVYQLNWLNIIHLLGLDSFSQIPEHKRIKVVKKLTKLYDTELLLSFNPSELEELVANELNILMKKELISHERQKKRIEKQLASKMGPLRKRIIPIDMNDLKDLNPEDLENFKKFFSKMITGKDDDDDNDDDNDTNLDDKTGYYI</sequence>
<organism evidence="1">
    <name type="scientific">marine sediment metagenome</name>
    <dbReference type="NCBI Taxonomy" id="412755"/>
    <lineage>
        <taxon>unclassified sequences</taxon>
        <taxon>metagenomes</taxon>
        <taxon>ecological metagenomes</taxon>
    </lineage>
</organism>
<protein>
    <submittedName>
        <fullName evidence="1">Uncharacterized protein</fullName>
    </submittedName>
</protein>
<proteinExistence type="predicted"/>
<evidence type="ECO:0000313" key="1">
    <source>
        <dbReference type="EMBL" id="GAH50490.1"/>
    </source>
</evidence>
<name>X1H083_9ZZZZ</name>
<dbReference type="AlphaFoldDB" id="X1H083"/>